<organism evidence="1 2">
    <name type="scientific">Cyanophage P-SS1</name>
    <dbReference type="NCBI Taxonomy" id="889957"/>
    <lineage>
        <taxon>Viruses</taxon>
        <taxon>Duplodnaviria</taxon>
        <taxon>Heunggongvirae</taxon>
        <taxon>Uroviricota</taxon>
        <taxon>Caudoviricetes</taxon>
        <taxon>Pantevenvirales</taxon>
        <taxon>Kyanoviridae</taxon>
        <taxon>Ronodorvirus</taxon>
        <taxon>Ronodorvirus ssm4</taxon>
    </lineage>
</organism>
<proteinExistence type="predicted"/>
<evidence type="ECO:0000313" key="1">
    <source>
        <dbReference type="EMBL" id="AGF91354.1"/>
    </source>
</evidence>
<name>M1PR03_9CAUD</name>
<accession>M1PR03</accession>
<gene>
    <name evidence="1" type="ORF">CPYG_00059</name>
</gene>
<dbReference type="Proteomes" id="UP000502917">
    <property type="component" value="Segment"/>
</dbReference>
<dbReference type="EMBL" id="JF974306">
    <property type="protein sequence ID" value="AGF91354.1"/>
    <property type="molecule type" value="Genomic_DNA"/>
</dbReference>
<reference evidence="1 2" key="1">
    <citation type="submission" date="2010-12" db="EMBL/GenBank/DDBJ databases">
        <title>The Genome Sequence of Cyanophage P-SS1.</title>
        <authorList>
            <consortium name="The Broad Institute Genome Sequencing Platform"/>
            <person name="Henn M.R."/>
            <person name="Sullivan M.S."/>
            <person name="Osburne M.S."/>
            <person name="Levin J."/>
            <person name="Malboeuf C."/>
            <person name="Casali M."/>
            <person name="Russ C."/>
            <person name="Lennon N."/>
            <person name="Chapman S.B."/>
            <person name="Erlich R."/>
            <person name="Young S.K."/>
            <person name="Yandava C."/>
            <person name="Zeng Q."/>
            <person name="Alvarado L."/>
            <person name="Anderson S."/>
            <person name="Berlin A."/>
            <person name="Chen Z."/>
            <person name="Freedman E."/>
            <person name="Gellesch M."/>
            <person name="Goldberg J."/>
            <person name="Green L."/>
            <person name="Griggs A."/>
            <person name="Gujja S."/>
            <person name="Heilman E.R."/>
            <person name="Heiman D."/>
            <person name="Hollinger A."/>
            <person name="Howarth C."/>
            <person name="Larson L."/>
            <person name="Mehta T."/>
            <person name="Pearson M."/>
            <person name="Roberts A."/>
            <person name="Ryan E."/>
            <person name="Saif S."/>
            <person name="Shea T."/>
            <person name="Shenoy N."/>
            <person name="Sisk P."/>
            <person name="Stolte C."/>
            <person name="Sykes S."/>
            <person name="White J."/>
            <person name="Yu Q."/>
            <person name="Coleman M.L."/>
            <person name="Huang K.H."/>
            <person name="Weigele P.R."/>
            <person name="DeFrancesco A.S."/>
            <person name="Kern S.E."/>
            <person name="Thompson L.R."/>
            <person name="Fu R."/>
            <person name="Hombeck B."/>
            <person name="Chisholm S.W."/>
            <person name="Haas B."/>
            <person name="Nusbaum C."/>
            <person name="Birren B."/>
        </authorList>
    </citation>
    <scope>NUCLEOTIDE SEQUENCE [LARGE SCALE GENOMIC DNA]</scope>
    <source>
        <strain evidence="1 2">P-SS1</strain>
    </source>
</reference>
<evidence type="ECO:0000313" key="2">
    <source>
        <dbReference type="Proteomes" id="UP000502917"/>
    </source>
</evidence>
<sequence length="463" mass="49797">MSQLNVDKVVSLSGGGGTAEFQLVSNGNFNFDSGTFYIDSANNRVGIGTTSPRVSLDIANTDGMIVPVGTTVQRPGSAVEGMFRYNSTDRTFEGYAHNSTTNVTEWGPIAGAGGIPTQSTSRYSDDYSVNASLKSDGTNAFWSLDGTDTDWSMARIWTHGYVGGGYRSGSPWSNVNRTVHATDTSTNLGDTLDRSGAYMSGSWNDRRHFYHSMENTYRGSSTYTSGFSMTNEAGIAHQSAWDMTVNRASMGSFQDHVFAGGYSYLHGGGNARTDVFNLTTEVMRTSGFPPDQNDGGDDPTWGGHGRLMGWWKRSGSRAGFRWANESWTSWNHGPGGDGWKKILPTMIGHMYVGTGNNAQNGNQKVDDTTGIQVRGLDFGNMGEENFEMGMRKGYCLGNYNGAQNNNTFKVNYGTDSYNNLGGSSPPTGHDGMSSAHCCSSSSISGTTTGGSVVYDYGTTIPNY</sequence>
<protein>
    <recommendedName>
        <fullName evidence="3">Sericin 1-like protein</fullName>
    </recommendedName>
</protein>
<evidence type="ECO:0008006" key="3">
    <source>
        <dbReference type="Google" id="ProtNLM"/>
    </source>
</evidence>